<feature type="domain" description="4Fe-4S ferredoxin-type" evidence="6">
    <location>
        <begin position="294"/>
        <end position="323"/>
    </location>
</feature>
<evidence type="ECO:0000256" key="1">
    <source>
        <dbReference type="ARBA" id="ARBA00022485"/>
    </source>
</evidence>
<reference evidence="7 8" key="1">
    <citation type="journal article" date="2006" name="J. Bacteriol.">
        <title>Complete genome sequence of the dehalorespiring bacterium Desulfitobacterium hafniense Y51 and comparison with Dehalococcoides ethenogenes 195.</title>
        <authorList>
            <person name="Nonaka H."/>
            <person name="Keresztes G."/>
            <person name="Shinoda Y."/>
            <person name="Ikenaga Y."/>
            <person name="Abe M."/>
            <person name="Naito K."/>
            <person name="Inatomi K."/>
            <person name="Furukawa K."/>
            <person name="Inui M."/>
            <person name="Yukawa H."/>
        </authorList>
    </citation>
    <scope>NUCLEOTIDE SEQUENCE [LARGE SCALE GENOMIC DNA]</scope>
    <source>
        <strain evidence="7 8">Y51</strain>
    </source>
</reference>
<dbReference type="AlphaFoldDB" id="Q24Z63"/>
<feature type="domain" description="4Fe-4S ferredoxin-type" evidence="6">
    <location>
        <begin position="261"/>
        <end position="290"/>
    </location>
</feature>
<feature type="domain" description="4Fe-4S ferredoxin-type" evidence="6">
    <location>
        <begin position="43"/>
        <end position="73"/>
    </location>
</feature>
<organism evidence="7 8">
    <name type="scientific">Desulfitobacterium hafniense (strain Y51)</name>
    <dbReference type="NCBI Taxonomy" id="138119"/>
    <lineage>
        <taxon>Bacteria</taxon>
        <taxon>Bacillati</taxon>
        <taxon>Bacillota</taxon>
        <taxon>Clostridia</taxon>
        <taxon>Eubacteriales</taxon>
        <taxon>Desulfitobacteriaceae</taxon>
        <taxon>Desulfitobacterium</taxon>
    </lineage>
</organism>
<dbReference type="Pfam" id="PF25160">
    <property type="entry name" value="LdpA_Fe-S-bd"/>
    <property type="match status" value="1"/>
</dbReference>
<dbReference type="Gene3D" id="3.30.70.20">
    <property type="match status" value="2"/>
</dbReference>
<dbReference type="PROSITE" id="PS00198">
    <property type="entry name" value="4FE4S_FER_1"/>
    <property type="match status" value="3"/>
</dbReference>
<dbReference type="KEGG" id="dsy:DSY0890"/>
<evidence type="ECO:0000256" key="4">
    <source>
        <dbReference type="ARBA" id="ARBA00023004"/>
    </source>
</evidence>
<sequence>MIFAKGAFIEVDEKRCLNVLHHGVECNHCIGHCPADAIHYDNNHIYLNKDSCNGCGLCLSDCPTEVFHSKQWDETTIAQDIETEGWKITQFFCERHTLPYKSDKSKERGAAQLPTCLSSVSKGAWYEIGLKTEVEIHLDQCQDCPMAETVARLVYNVNTAAEWLKASGHTPRISVIHQSTQGKIKKSLLAIETGLKVTSRRDLFVSLFNRGQQLAGKSVNPKDITAEMDKKTRNMLLPNWQKRLEDIFKKNRAANPNPTYWPTLKINDQCVNCGMCRNYCPSGTLQMEVKDGVCEHSFTSGNCLDCRICELFCPKEAISRDREKVERPFDPQVINTIPVTGCKQCESTTVKNDEQLCYWCQGEVQNDNELKHTLKGLWR</sequence>
<keyword evidence="2" id="KW-0479">Metal-binding</keyword>
<dbReference type="STRING" id="138119.DSY0890"/>
<dbReference type="InterPro" id="IPR017896">
    <property type="entry name" value="4Fe4S_Fe-S-bd"/>
</dbReference>
<gene>
    <name evidence="7" type="ordered locus">DSY0890</name>
</gene>
<protein>
    <recommendedName>
        <fullName evidence="6">4Fe-4S ferredoxin-type domain-containing protein</fullName>
    </recommendedName>
</protein>
<evidence type="ECO:0000256" key="2">
    <source>
        <dbReference type="ARBA" id="ARBA00022723"/>
    </source>
</evidence>
<dbReference type="HOGENOM" id="CLU_048087_0_0_9"/>
<evidence type="ECO:0000256" key="5">
    <source>
        <dbReference type="ARBA" id="ARBA00023014"/>
    </source>
</evidence>
<keyword evidence="5" id="KW-0411">Iron-sulfur</keyword>
<evidence type="ECO:0000259" key="6">
    <source>
        <dbReference type="PROSITE" id="PS51379"/>
    </source>
</evidence>
<evidence type="ECO:0000313" key="8">
    <source>
        <dbReference type="Proteomes" id="UP000001946"/>
    </source>
</evidence>
<dbReference type="EMBL" id="AP008230">
    <property type="protein sequence ID" value="BAE82679.1"/>
    <property type="molecule type" value="Genomic_DNA"/>
</dbReference>
<dbReference type="PANTHER" id="PTHR43724">
    <property type="entry name" value="PYRUVATE SYNTHASE SUBUNIT PORD"/>
    <property type="match status" value="1"/>
</dbReference>
<keyword evidence="1" id="KW-0004">4Fe-4S</keyword>
<dbReference type="GO" id="GO:0046872">
    <property type="term" value="F:metal ion binding"/>
    <property type="evidence" value="ECO:0007669"/>
    <property type="project" value="UniProtKB-KW"/>
</dbReference>
<accession>Q24Z63</accession>
<dbReference type="PANTHER" id="PTHR43724:SF1">
    <property type="entry name" value="PYRUVATE SYNTHASE SUBUNIT PORD"/>
    <property type="match status" value="1"/>
</dbReference>
<evidence type="ECO:0000313" key="7">
    <source>
        <dbReference type="EMBL" id="BAE82679.1"/>
    </source>
</evidence>
<dbReference type="RefSeq" id="WP_011459409.1">
    <property type="nucleotide sequence ID" value="NC_007907.1"/>
</dbReference>
<dbReference type="GO" id="GO:0051539">
    <property type="term" value="F:4 iron, 4 sulfur cluster binding"/>
    <property type="evidence" value="ECO:0007669"/>
    <property type="project" value="UniProtKB-KW"/>
</dbReference>
<dbReference type="SUPFAM" id="SSF54862">
    <property type="entry name" value="4Fe-4S ferredoxins"/>
    <property type="match status" value="2"/>
</dbReference>
<proteinExistence type="predicted"/>
<keyword evidence="8" id="KW-1185">Reference proteome</keyword>
<dbReference type="PROSITE" id="PS51379">
    <property type="entry name" value="4FE4S_FER_2"/>
    <property type="match status" value="3"/>
</dbReference>
<dbReference type="Proteomes" id="UP000001946">
    <property type="component" value="Chromosome"/>
</dbReference>
<dbReference type="InterPro" id="IPR057431">
    <property type="entry name" value="LdpA_Fe-S-bd"/>
</dbReference>
<keyword evidence="3" id="KW-0677">Repeat</keyword>
<dbReference type="InterPro" id="IPR017900">
    <property type="entry name" value="4Fe4S_Fe_S_CS"/>
</dbReference>
<keyword evidence="4" id="KW-0408">Iron</keyword>
<dbReference type="eggNOG" id="COG1145">
    <property type="taxonomic scope" value="Bacteria"/>
</dbReference>
<evidence type="ECO:0000256" key="3">
    <source>
        <dbReference type="ARBA" id="ARBA00022737"/>
    </source>
</evidence>
<name>Q24Z63_DESHY</name>